<dbReference type="PATRIC" id="fig|84022.6.peg.2739"/>
<accession>A0A0G3WCS0</accession>
<dbReference type="KEGG" id="cace:CACET_c26980"/>
<sequence length="143" mass="16489">MKGGFIIVDKKLKKEITSLIKRECANYDSQFCGINHYCCMVDTTCIFSRENEEVGRCKYFEKGVLPLDRDLESGYYIYHSKDQGSTTSSKKAKPKIKCEGCGVYVEANSNRQRYCDSCKKYNDKKKARLRKQKSRGKGYDVTL</sequence>
<evidence type="ECO:0000313" key="3">
    <source>
        <dbReference type="Proteomes" id="UP000035704"/>
    </source>
</evidence>
<protein>
    <recommendedName>
        <fullName evidence="1">Cysteine-rich VLP domain-containing protein</fullName>
    </recommendedName>
</protein>
<dbReference type="RefSeq" id="WP_044825179.1">
    <property type="nucleotide sequence ID" value="NZ_CP009687.1"/>
</dbReference>
<keyword evidence="3" id="KW-1185">Reference proteome</keyword>
<evidence type="ECO:0000313" key="2">
    <source>
        <dbReference type="EMBL" id="AKL96143.1"/>
    </source>
</evidence>
<dbReference type="STRING" id="84022.CACET_c26980"/>
<dbReference type="EMBL" id="CP009687">
    <property type="protein sequence ID" value="AKL96143.1"/>
    <property type="molecule type" value="Genomic_DNA"/>
</dbReference>
<gene>
    <name evidence="2" type="ORF">CACET_c26980</name>
</gene>
<dbReference type="Proteomes" id="UP000035704">
    <property type="component" value="Chromosome"/>
</dbReference>
<name>A0A0G3WCS0_9CLOT</name>
<dbReference type="Pfam" id="PF14194">
    <property type="entry name" value="Cys_rich_VLP"/>
    <property type="match status" value="1"/>
</dbReference>
<dbReference type="AlphaFoldDB" id="A0A0G3WCS0"/>
<feature type="domain" description="Cysteine-rich VLP" evidence="1">
    <location>
        <begin position="11"/>
        <end position="68"/>
    </location>
</feature>
<evidence type="ECO:0000259" key="1">
    <source>
        <dbReference type="Pfam" id="PF14194"/>
    </source>
</evidence>
<dbReference type="OrthoDB" id="2055412at2"/>
<organism evidence="2 3">
    <name type="scientific">Clostridium aceticum</name>
    <dbReference type="NCBI Taxonomy" id="84022"/>
    <lineage>
        <taxon>Bacteria</taxon>
        <taxon>Bacillati</taxon>
        <taxon>Bacillota</taxon>
        <taxon>Clostridia</taxon>
        <taxon>Eubacteriales</taxon>
        <taxon>Clostridiaceae</taxon>
        <taxon>Clostridium</taxon>
    </lineage>
</organism>
<dbReference type="InterPro" id="IPR025973">
    <property type="entry name" value="Cys_rich_VLP_dom"/>
</dbReference>
<reference evidence="2 3" key="1">
    <citation type="submission" date="2014-10" db="EMBL/GenBank/DDBJ databases">
        <title>Genome sequence of Clostridium aceticum DSM 1496.</title>
        <authorList>
            <person name="Poehlein A."/>
            <person name="Schiel-Bengelsdorf B."/>
            <person name="Gottschalk G."/>
            <person name="Duerre P."/>
            <person name="Daniel R."/>
        </authorList>
    </citation>
    <scope>NUCLEOTIDE SEQUENCE [LARGE SCALE GENOMIC DNA]</scope>
    <source>
        <strain evidence="2 3">DSM 1496</strain>
    </source>
</reference>
<proteinExistence type="predicted"/>